<name>C0XJ46_LENH9</name>
<dbReference type="AlphaFoldDB" id="C0XJ46"/>
<evidence type="ECO:0000313" key="2">
    <source>
        <dbReference type="Proteomes" id="UP000003752"/>
    </source>
</evidence>
<proteinExistence type="predicted"/>
<dbReference type="EMBL" id="ACGP01000124">
    <property type="protein sequence ID" value="EEI24625.1"/>
    <property type="molecule type" value="Genomic_DNA"/>
</dbReference>
<keyword evidence="2" id="KW-1185">Reference proteome</keyword>
<comment type="caution">
    <text evidence="1">The sequence shown here is derived from an EMBL/GenBank/DDBJ whole genome shotgun (WGS) entry which is preliminary data.</text>
</comment>
<sequence>MIEFVDNPHNLVRQYTKFYAFTNDFYMPIDPRDNFVKCISKSIHHGLSIIEIIDTLTLVAAHFSNVSFLTG</sequence>
<dbReference type="Proteomes" id="UP000003752">
    <property type="component" value="Unassembled WGS sequence"/>
</dbReference>
<protein>
    <submittedName>
        <fullName evidence="1">Uncharacterized protein</fullName>
    </submittedName>
</protein>
<gene>
    <name evidence="1" type="ORF">HMPREF0519_1257</name>
</gene>
<evidence type="ECO:0000313" key="1">
    <source>
        <dbReference type="EMBL" id="EEI24625.1"/>
    </source>
</evidence>
<dbReference type="PATRIC" id="fig|1423757.3.peg.2425"/>
<organism evidence="1 2">
    <name type="scientific">Lentilactobacillus hilgardii (strain ATCC 8290 / DSM 20176 / CCUG 30140 / JCM 1155 / KCTC 3500 / NBRC 15886 / NCIMB 8040 / NRRL B-1843 / 9)</name>
    <dbReference type="NCBI Taxonomy" id="1423757"/>
    <lineage>
        <taxon>Bacteria</taxon>
        <taxon>Bacillati</taxon>
        <taxon>Bacillota</taxon>
        <taxon>Bacilli</taxon>
        <taxon>Lactobacillales</taxon>
        <taxon>Lactobacillaceae</taxon>
        <taxon>Lentilactobacillus</taxon>
    </lineage>
</organism>
<reference evidence="1 2" key="1">
    <citation type="submission" date="2009-01" db="EMBL/GenBank/DDBJ databases">
        <authorList>
            <person name="Qin X."/>
            <person name="Bachman B."/>
            <person name="Battles P."/>
            <person name="Bell A."/>
            <person name="Bess C."/>
            <person name="Bickham C."/>
            <person name="Chaboub L."/>
            <person name="Chen D."/>
            <person name="Coyle M."/>
            <person name="Deiros D.R."/>
            <person name="Dinh H."/>
            <person name="Forbes L."/>
            <person name="Fowler G."/>
            <person name="Francisco L."/>
            <person name="Fu Q."/>
            <person name="Gubbala S."/>
            <person name="Hale W."/>
            <person name="Han Y."/>
            <person name="Hemphill L."/>
            <person name="Highlander S.K."/>
            <person name="Hirani K."/>
            <person name="Hogues M."/>
            <person name="Jackson L."/>
            <person name="Jakkamsetti A."/>
            <person name="Javaid M."/>
            <person name="Jiang H."/>
            <person name="Korchina V."/>
            <person name="Kovar C."/>
            <person name="Lara F."/>
            <person name="Lee S."/>
            <person name="Mata R."/>
            <person name="Mathew T."/>
            <person name="Moen C."/>
            <person name="Morales K."/>
            <person name="Munidasa M."/>
            <person name="Nazareth L."/>
            <person name="Ngo R."/>
            <person name="Nguyen L."/>
            <person name="Okwuonu G."/>
            <person name="Ongeri F."/>
            <person name="Patil S."/>
            <person name="Petrosino J."/>
            <person name="Pham C."/>
            <person name="Pham P."/>
            <person name="Pu L.-L."/>
            <person name="Puazo M."/>
            <person name="Raj R."/>
            <person name="Reid J."/>
            <person name="Rouhana J."/>
            <person name="Saada N."/>
            <person name="Shang Y."/>
            <person name="Simmons D."/>
            <person name="Thornton R."/>
            <person name="Warren J."/>
            <person name="Weissenberger G."/>
            <person name="Zhang J."/>
            <person name="Zhang L."/>
            <person name="Zhou C."/>
            <person name="Zhu D."/>
            <person name="Muzny D."/>
            <person name="Worley K."/>
            <person name="Gibbs R."/>
        </authorList>
    </citation>
    <scope>NUCLEOTIDE SEQUENCE [LARGE SCALE GENOMIC DNA]</scope>
    <source>
        <strain evidence="2">ATCC 8290 / DSM 20176 / CCUG 30140 / JCM 1155 / KCTC 3500 / NBRC 15886 / NCIMB 8040 / NRRL B-1843 / 9</strain>
    </source>
</reference>
<dbReference type="HOGENOM" id="CLU_2734883_0_0_9"/>
<accession>C0XJ46</accession>